<evidence type="ECO:0000256" key="2">
    <source>
        <dbReference type="SAM" id="MobiDB-lite"/>
    </source>
</evidence>
<reference evidence="4" key="1">
    <citation type="submission" date="2020-06" db="EMBL/GenBank/DDBJ databases">
        <authorList>
            <consortium name="Plant Systems Biology data submission"/>
        </authorList>
    </citation>
    <scope>NUCLEOTIDE SEQUENCE</scope>
    <source>
        <strain evidence="4">D6</strain>
    </source>
</reference>
<dbReference type="EMBL" id="CAICTM010000070">
    <property type="protein sequence ID" value="CAB9499893.1"/>
    <property type="molecule type" value="Genomic_DNA"/>
</dbReference>
<dbReference type="PANTHER" id="PTHR43642">
    <property type="entry name" value="HYBRID SIGNAL TRANSDUCTION HISTIDINE KINASE G"/>
    <property type="match status" value="1"/>
</dbReference>
<feature type="repeat" description="TPR" evidence="1">
    <location>
        <begin position="753"/>
        <end position="786"/>
    </location>
</feature>
<dbReference type="InterPro" id="IPR041664">
    <property type="entry name" value="AAA_16"/>
</dbReference>
<evidence type="ECO:0000259" key="3">
    <source>
        <dbReference type="Pfam" id="PF13191"/>
    </source>
</evidence>
<dbReference type="Proteomes" id="UP001153069">
    <property type="component" value="Unassembled WGS sequence"/>
</dbReference>
<evidence type="ECO:0000313" key="5">
    <source>
        <dbReference type="Proteomes" id="UP001153069"/>
    </source>
</evidence>
<dbReference type="InterPro" id="IPR019734">
    <property type="entry name" value="TPR_rpt"/>
</dbReference>
<feature type="domain" description="Orc1-like AAA ATPase" evidence="3">
    <location>
        <begin position="42"/>
        <end position="326"/>
    </location>
</feature>
<dbReference type="InterPro" id="IPR011990">
    <property type="entry name" value="TPR-like_helical_dom_sf"/>
</dbReference>
<keyword evidence="4" id="KW-0418">Kinase</keyword>
<organism evidence="4 5">
    <name type="scientific">Seminavis robusta</name>
    <dbReference type="NCBI Taxonomy" id="568900"/>
    <lineage>
        <taxon>Eukaryota</taxon>
        <taxon>Sar</taxon>
        <taxon>Stramenopiles</taxon>
        <taxon>Ochrophyta</taxon>
        <taxon>Bacillariophyta</taxon>
        <taxon>Bacillariophyceae</taxon>
        <taxon>Bacillariophycidae</taxon>
        <taxon>Naviculales</taxon>
        <taxon>Naviculaceae</taxon>
        <taxon>Seminavis</taxon>
    </lineage>
</organism>
<evidence type="ECO:0000313" key="4">
    <source>
        <dbReference type="EMBL" id="CAB9499893.1"/>
    </source>
</evidence>
<keyword evidence="5" id="KW-1185">Reference proteome</keyword>
<comment type="caution">
    <text evidence="4">The sequence shown here is derived from an EMBL/GenBank/DDBJ whole genome shotgun (WGS) entry which is preliminary data.</text>
</comment>
<dbReference type="SUPFAM" id="SSF48452">
    <property type="entry name" value="TPR-like"/>
    <property type="match status" value="1"/>
</dbReference>
<dbReference type="PROSITE" id="PS50005">
    <property type="entry name" value="TPR"/>
    <property type="match status" value="1"/>
</dbReference>
<sequence length="1308" mass="146822">MVLDASYSSSMSASMHNNNSHHSTIINNQSLHDCKRLSLEDRFFARDDQLNQIRSCIGSNEDVNLNQVVYITGQSGVGKTTLSTKAIQSYTATKYWWGAASFDSNSYNNNNTRRGSNSSCCCKTPLETIQTCLSTLVSNVLHQDNASAMAALQVLRVSVEPSHQKILSSLVPSMAVLFGDHGNQRSMRSLQRHSNRNLQYFNNSSNSNRSLLGNVSNRSLHIELRRDASKRHMEIPEDDDEDAEDDTQSTNSSLSSTSTSTIGDDDESISSGGGRDNRTSLMAKVHLQVALKSFFLALAKVQKVVLLLDDLQWGNKESFGLLQAILVANKKEPKNYNLVLLATYRDNAVTDELRAFQHRLDAASTTSLAAPWKTVIHLQSFSRGEVNQMLMDLFDCHDYSTTATSSSSSSRPPLDSSSSNLPLLLDGDDDNEQLDTGDDQVTMALELGRLIHQRTAGNIFFIRQLLDSLEAEQMIHYDWMSSKWKCDIARVQKKTAVSENVLQVVVQKIQKFDSNVQRILQLCACLGTRIRAKWIEVCLPAMFPPTTTTTTCSDDQQLLLLDHKALLQKACSERLLDDLGYGWYKFSHNKVLESVLLLLPEGKARNELHWKLGQLLYQKYQSYYHHNNNNNNNNLQQQEPEAAIKQEEAVPQLEQHPNNADAVGATRNRRSRLLFVCADQTNLGGADCCRNPQERLGMVRLNLMAAEAAAKVSAFHPACRYCEAGIEALQPLGGDDANKDARQPDALTLALKLDLYQRYAEMLYCTGELDEAKAYCDKVLKLDPSSDHHKVACFITMMQILNAQANNEEVVDFGLEALRALGEKIPKQKSKMKKLLGEKNVLKRKAWISCTDEDVLALPLMKNNRKAACIQVMQSMLIPLVHMSMKDLATRILKRMMTLTLQFGLTKWAPEAFAIAGADLVARKDDISQGYRLGKLAVALVDRLQAKSEQVKVSFWTAAFTFWWKEPLPRCLDMNIDGYKSGMRVGDTHFAFYNIVTYALSYFNSGLPLRPLLVDLDKYCRQMVDYKQVMVLFNIIPCYQATLNLCGEQRTGPLDMQRGLAMGMQRVARGEKQVGEHACWSFLMQISFYLGQMEKVAELSSKLQEIDCGLFRAEVFYPTRVFFFALSAIERYRATKKRRFKQEAQKHTALISKWISSGAINLVHKGMLLRAEMYTITSMKPVPEEAIGLYDKAYTTAMRSGFLQDAALTCQLAAAYCEKAFPEYVTPYAVKAFEQWTAWDAVVIACHLEDKYPEVFSEDSMGADLDVSTGSAHFGRSRFTMSVVRKHMEFSYTDIATSFASLGTACSG</sequence>
<proteinExistence type="predicted"/>
<keyword evidence="1" id="KW-0802">TPR repeat</keyword>
<dbReference type="GO" id="GO:0016301">
    <property type="term" value="F:kinase activity"/>
    <property type="evidence" value="ECO:0007669"/>
    <property type="project" value="UniProtKB-KW"/>
</dbReference>
<feature type="compositionally biased region" description="Low complexity" evidence="2">
    <location>
        <begin position="405"/>
        <end position="425"/>
    </location>
</feature>
<dbReference type="OrthoDB" id="45468at2759"/>
<dbReference type="InterPro" id="IPR053159">
    <property type="entry name" value="Hybrid_Histidine_Kinase"/>
</dbReference>
<dbReference type="PANTHER" id="PTHR43642:SF1">
    <property type="entry name" value="HYBRID SIGNAL TRANSDUCTION HISTIDINE KINASE G"/>
    <property type="match status" value="1"/>
</dbReference>
<evidence type="ECO:0000256" key="1">
    <source>
        <dbReference type="PROSITE-ProRule" id="PRU00339"/>
    </source>
</evidence>
<name>A0A9N8DBD5_9STRA</name>
<gene>
    <name evidence="4" type="ORF">SEMRO_71_G039370.1</name>
</gene>
<protein>
    <submittedName>
        <fullName evidence="4">Protein tyrosine kinase</fullName>
    </submittedName>
</protein>
<dbReference type="InterPro" id="IPR027417">
    <property type="entry name" value="P-loop_NTPase"/>
</dbReference>
<feature type="compositionally biased region" description="Acidic residues" evidence="2">
    <location>
        <begin position="236"/>
        <end position="247"/>
    </location>
</feature>
<feature type="region of interest" description="Disordered" evidence="2">
    <location>
        <begin position="227"/>
        <end position="275"/>
    </location>
</feature>
<dbReference type="Gene3D" id="3.40.50.300">
    <property type="entry name" value="P-loop containing nucleotide triphosphate hydrolases"/>
    <property type="match status" value="1"/>
</dbReference>
<keyword evidence="4" id="KW-0808">Transferase</keyword>
<feature type="region of interest" description="Disordered" evidence="2">
    <location>
        <begin position="403"/>
        <end position="429"/>
    </location>
</feature>
<feature type="compositionally biased region" description="Low complexity" evidence="2">
    <location>
        <begin position="248"/>
        <end position="262"/>
    </location>
</feature>
<dbReference type="Pfam" id="PF13191">
    <property type="entry name" value="AAA_16"/>
    <property type="match status" value="1"/>
</dbReference>
<dbReference type="SUPFAM" id="SSF52540">
    <property type="entry name" value="P-loop containing nucleoside triphosphate hydrolases"/>
    <property type="match status" value="1"/>
</dbReference>
<accession>A0A9N8DBD5</accession>